<accession>A0A831A7G1</accession>
<evidence type="ECO:0000313" key="2">
    <source>
        <dbReference type="Proteomes" id="UP000013111"/>
    </source>
</evidence>
<dbReference type="GeneID" id="97604311"/>
<evidence type="ECO:0000313" key="1">
    <source>
        <dbReference type="EMBL" id="CCO95716.1"/>
    </source>
</evidence>
<sequence length="247" mass="27747">MASHFARWALVQCSPKVHRVQQQLIEYSSIFDEKRRSRFLAGRTLLAELMFRVYGIHKLPGITVSSDGRPHFSDPDLPDFSFSYAGNVVGVLLGDEGERAGLDMEIVRAHSRQTLENQFAHLSSGEKTWVNAQNDAIEASTQLWTLRQSILKLIGENINSVGSLQLHPASGRLRSMNRPDIQALCDAEPSLVWSCALSPGNDRLNLWEFKGDDGWESLREINLYAQNMPPSTLRLTSLPAEKQLHHS</sequence>
<dbReference type="GO" id="GO:0008897">
    <property type="term" value="F:holo-[acyl-carrier-protein] synthase activity"/>
    <property type="evidence" value="ECO:0007669"/>
    <property type="project" value="InterPro"/>
</dbReference>
<name>A0A831A7G1_ERWAM</name>
<dbReference type="InterPro" id="IPR037143">
    <property type="entry name" value="4-PPantetheinyl_Trfase_dom_sf"/>
</dbReference>
<dbReference type="AlphaFoldDB" id="A0A831A7G1"/>
<dbReference type="InterPro" id="IPR050559">
    <property type="entry name" value="P-Pant_transferase_sf"/>
</dbReference>
<organism evidence="1 2">
    <name type="scientific">Erwinia amylovora NBRC 12687 = CFBP 1232</name>
    <dbReference type="NCBI Taxonomy" id="1219359"/>
    <lineage>
        <taxon>Bacteria</taxon>
        <taxon>Pseudomonadati</taxon>
        <taxon>Pseudomonadota</taxon>
        <taxon>Gammaproteobacteria</taxon>
        <taxon>Enterobacterales</taxon>
        <taxon>Erwiniaceae</taxon>
        <taxon>Erwinia</taxon>
    </lineage>
</organism>
<dbReference type="RefSeq" id="WP_004161187.1">
    <property type="nucleotide sequence ID" value="NZ_BAYW01000001.1"/>
</dbReference>
<evidence type="ECO:0008006" key="3">
    <source>
        <dbReference type="Google" id="ProtNLM"/>
    </source>
</evidence>
<reference evidence="1 2" key="2">
    <citation type="submission" date="2013-04" db="EMBL/GenBank/DDBJ databases">
        <title>Comparative genomics of 12 strains of Erwinia amylovora identifies a pan-genome with a large conserved core and provides insights into host specificity.</title>
        <authorList>
            <person name="Mann R.A."/>
            <person name="Smits T.H.M."/>
            <person name="Buehlmann A."/>
            <person name="Blom J."/>
            <person name="Goesmann A."/>
            <person name="Frey J.E."/>
            <person name="Plummer K.M."/>
            <person name="Beer S.V."/>
            <person name="Luck J."/>
            <person name="Duffy B."/>
            <person name="Rodoni B."/>
        </authorList>
    </citation>
    <scope>NUCLEOTIDE SEQUENCE [LARGE SCALE GENOMIC DNA]</scope>
    <source>
        <strain evidence="2">CFBP 1232</strain>
    </source>
</reference>
<comment type="caution">
    <text evidence="1">The sequence shown here is derived from an EMBL/GenBank/DDBJ whole genome shotgun (WGS) entry which is preliminary data.</text>
</comment>
<dbReference type="GO" id="GO:0000287">
    <property type="term" value="F:magnesium ion binding"/>
    <property type="evidence" value="ECO:0007669"/>
    <property type="project" value="InterPro"/>
</dbReference>
<protein>
    <recommendedName>
        <fullName evidence="3">Phosphopantetheinyl transferase</fullName>
    </recommendedName>
</protein>
<dbReference type="GO" id="GO:0019878">
    <property type="term" value="P:lysine biosynthetic process via aminoadipic acid"/>
    <property type="evidence" value="ECO:0007669"/>
    <property type="project" value="TreeGrafter"/>
</dbReference>
<dbReference type="Gene3D" id="3.90.470.20">
    <property type="entry name" value="4'-phosphopantetheinyl transferase domain"/>
    <property type="match status" value="1"/>
</dbReference>
<dbReference type="Proteomes" id="UP000013111">
    <property type="component" value="Unassembled WGS sequence"/>
</dbReference>
<dbReference type="PANTHER" id="PTHR12215">
    <property type="entry name" value="PHOSPHOPANTETHEINE TRANSFERASE"/>
    <property type="match status" value="1"/>
</dbReference>
<gene>
    <name evidence="1" type="ORF">BN437_3818</name>
</gene>
<dbReference type="EMBL" id="CAPB01000042">
    <property type="protein sequence ID" value="CCO95716.1"/>
    <property type="molecule type" value="Genomic_DNA"/>
</dbReference>
<dbReference type="PANTHER" id="PTHR12215:SF22">
    <property type="entry name" value="CYTOPLASMIC PROTEIN"/>
    <property type="match status" value="1"/>
</dbReference>
<dbReference type="GO" id="GO:0005829">
    <property type="term" value="C:cytosol"/>
    <property type="evidence" value="ECO:0007669"/>
    <property type="project" value="TreeGrafter"/>
</dbReference>
<reference evidence="1 2" key="1">
    <citation type="submission" date="2012-11" db="EMBL/GenBank/DDBJ databases">
        <authorList>
            <person name="Linke B."/>
        </authorList>
    </citation>
    <scope>NUCLEOTIDE SEQUENCE [LARGE SCALE GENOMIC DNA]</scope>
    <source>
        <strain evidence="2">CFBP 1232</strain>
    </source>
</reference>
<proteinExistence type="predicted"/>